<evidence type="ECO:0000256" key="5">
    <source>
        <dbReference type="ARBA" id="ARBA00022692"/>
    </source>
</evidence>
<dbReference type="InterPro" id="IPR018212">
    <property type="entry name" value="Na/solute_symporter_CS"/>
</dbReference>
<evidence type="ECO:0000256" key="7">
    <source>
        <dbReference type="ARBA" id="ARBA00022989"/>
    </source>
</evidence>
<keyword evidence="7 12" id="KW-1133">Transmembrane helix</keyword>
<evidence type="ECO:0000256" key="6">
    <source>
        <dbReference type="ARBA" id="ARBA00022847"/>
    </source>
</evidence>
<evidence type="ECO:0000256" key="3">
    <source>
        <dbReference type="ARBA" id="ARBA00022448"/>
    </source>
</evidence>
<dbReference type="InterPro" id="IPR038377">
    <property type="entry name" value="Na/Glc_symporter_sf"/>
</dbReference>
<dbReference type="CDD" id="cd11480">
    <property type="entry name" value="SLC5sbd_u4"/>
    <property type="match status" value="1"/>
</dbReference>
<evidence type="ECO:0000313" key="13">
    <source>
        <dbReference type="EMBL" id="CAA9431968.1"/>
    </source>
</evidence>
<dbReference type="GO" id="GO:0015293">
    <property type="term" value="F:symporter activity"/>
    <property type="evidence" value="ECO:0007669"/>
    <property type="project" value="UniProtKB-KW"/>
</dbReference>
<feature type="transmembrane region" description="Helical" evidence="12">
    <location>
        <begin position="320"/>
        <end position="349"/>
    </location>
</feature>
<dbReference type="PROSITE" id="PS00457">
    <property type="entry name" value="NA_SOLUT_SYMP_2"/>
    <property type="match status" value="1"/>
</dbReference>
<dbReference type="Pfam" id="PF00474">
    <property type="entry name" value="SSF"/>
    <property type="match status" value="1"/>
</dbReference>
<gene>
    <name evidence="13" type="ORF">AVDCRST_MAG80-641</name>
</gene>
<feature type="transmembrane region" description="Helical" evidence="12">
    <location>
        <begin position="461"/>
        <end position="478"/>
    </location>
</feature>
<comment type="similarity">
    <text evidence="2 11">Belongs to the sodium:solute symporter (SSF) (TC 2.A.21) family.</text>
</comment>
<dbReference type="InterPro" id="IPR001734">
    <property type="entry name" value="Na/solute_symporter"/>
</dbReference>
<feature type="transmembrane region" description="Helical" evidence="12">
    <location>
        <begin position="45"/>
        <end position="68"/>
    </location>
</feature>
<dbReference type="InterPro" id="IPR050277">
    <property type="entry name" value="Sodium:Solute_Symporter"/>
</dbReference>
<evidence type="ECO:0000256" key="10">
    <source>
        <dbReference type="ARBA" id="ARBA00023136"/>
    </source>
</evidence>
<feature type="transmembrane region" description="Helical" evidence="12">
    <location>
        <begin position="268"/>
        <end position="293"/>
    </location>
</feature>
<dbReference type="GO" id="GO:0006847">
    <property type="term" value="P:plasma membrane acetate transport"/>
    <property type="evidence" value="ECO:0007669"/>
    <property type="project" value="TreeGrafter"/>
</dbReference>
<feature type="transmembrane region" description="Helical" evidence="12">
    <location>
        <begin position="370"/>
        <end position="389"/>
    </location>
</feature>
<evidence type="ECO:0000256" key="11">
    <source>
        <dbReference type="RuleBase" id="RU362091"/>
    </source>
</evidence>
<evidence type="ECO:0000256" key="2">
    <source>
        <dbReference type="ARBA" id="ARBA00006434"/>
    </source>
</evidence>
<protein>
    <submittedName>
        <fullName evidence="13">Acetate permease ActP (Cation/acetate symporter)</fullName>
    </submittedName>
</protein>
<keyword evidence="6" id="KW-0769">Symport</keyword>
<keyword evidence="10 12" id="KW-0472">Membrane</keyword>
<keyword evidence="5 12" id="KW-0812">Transmembrane</keyword>
<dbReference type="GO" id="GO:0006811">
    <property type="term" value="P:monoatomic ion transport"/>
    <property type="evidence" value="ECO:0007669"/>
    <property type="project" value="UniProtKB-KW"/>
</dbReference>
<evidence type="ECO:0000256" key="4">
    <source>
        <dbReference type="ARBA" id="ARBA00022475"/>
    </source>
</evidence>
<dbReference type="PROSITE" id="PS50283">
    <property type="entry name" value="NA_SOLUT_SYMP_3"/>
    <property type="match status" value="1"/>
</dbReference>
<keyword evidence="9" id="KW-0406">Ion transport</keyword>
<sequence length="503" mass="52433">MNVTASVFFAAIVAVTLGITYWASKRNKSTSDHYVAGKGITGWQNGLAITGDFVSVGGFLGITGAIALQGFNGFYLSYGIPIAFLLVLLVVAEPMRNLGKYTVGDVITSRFGTKNVRAIAAVNTLLISIVYMISQFVGAGALIQLLLGINYNVAVLVIGVLASIYILAGGMLATTWIQIFKAVLLLSGTFLLLLLVLSRFDFNPVTVFDETAATLGDGAVIPSDYGGLLANLDVLSITIAVALGPVGLPHVLMRFLTVPDARTARSSVAVASVFMGLFFILLPILGYGAAIYVGQAEISSANPAGNLAAPQLSEALGGDLLLAFIAAVSFATLLAVMAGIVIAASGAFAHDLYTNVWRGGQATDREQLRAARVAAGAICVIGLILALGAQGFNLAFLATIAFAMAASANLPAILLTIYWRRFNLTGAVSGMVAGLVSSVGFVLISPNLLGDSAIFPFTNPALVSIPIGFLASYLGTILSRENRERDTPYEEIYVRSNVGSGEA</sequence>
<evidence type="ECO:0000256" key="8">
    <source>
        <dbReference type="ARBA" id="ARBA00023053"/>
    </source>
</evidence>
<organism evidence="13">
    <name type="scientific">uncultured Rubrobacteraceae bacterium</name>
    <dbReference type="NCBI Taxonomy" id="349277"/>
    <lineage>
        <taxon>Bacteria</taxon>
        <taxon>Bacillati</taxon>
        <taxon>Actinomycetota</taxon>
        <taxon>Rubrobacteria</taxon>
        <taxon>Rubrobacterales</taxon>
        <taxon>Rubrobacteraceae</taxon>
        <taxon>environmental samples</taxon>
    </lineage>
</organism>
<feature type="transmembrane region" description="Helical" evidence="12">
    <location>
        <begin position="149"/>
        <end position="167"/>
    </location>
</feature>
<name>A0A6J4Q6N7_9ACTN</name>
<dbReference type="PANTHER" id="PTHR48086">
    <property type="entry name" value="SODIUM/PROLINE SYMPORTER-RELATED"/>
    <property type="match status" value="1"/>
</dbReference>
<dbReference type="PANTHER" id="PTHR48086:SF6">
    <property type="entry name" value="CATION_ACETATE SYMPORTER ACTP"/>
    <property type="match status" value="1"/>
</dbReference>
<dbReference type="GO" id="GO:0015123">
    <property type="term" value="F:acetate transmembrane transporter activity"/>
    <property type="evidence" value="ECO:0007669"/>
    <property type="project" value="TreeGrafter"/>
</dbReference>
<evidence type="ECO:0000256" key="9">
    <source>
        <dbReference type="ARBA" id="ARBA00023065"/>
    </source>
</evidence>
<dbReference type="EMBL" id="CADCVC010000053">
    <property type="protein sequence ID" value="CAA9431968.1"/>
    <property type="molecule type" value="Genomic_DNA"/>
</dbReference>
<dbReference type="AlphaFoldDB" id="A0A6J4Q6N7"/>
<keyword evidence="3" id="KW-0813">Transport</keyword>
<comment type="subcellular location">
    <subcellularLocation>
        <location evidence="1">Cell membrane</location>
        <topology evidence="1">Multi-pass membrane protein</topology>
    </subcellularLocation>
</comment>
<feature type="transmembrane region" description="Helical" evidence="12">
    <location>
        <begin position="118"/>
        <end position="143"/>
    </location>
</feature>
<proteinExistence type="inferred from homology"/>
<feature type="transmembrane region" description="Helical" evidence="12">
    <location>
        <begin position="74"/>
        <end position="92"/>
    </location>
</feature>
<feature type="transmembrane region" description="Helical" evidence="12">
    <location>
        <begin position="395"/>
        <end position="419"/>
    </location>
</feature>
<reference evidence="13" key="1">
    <citation type="submission" date="2020-02" db="EMBL/GenBank/DDBJ databases">
        <authorList>
            <person name="Meier V. D."/>
        </authorList>
    </citation>
    <scope>NUCLEOTIDE SEQUENCE</scope>
    <source>
        <strain evidence="13">AVDCRST_MAG80</strain>
    </source>
</reference>
<keyword evidence="4" id="KW-1003">Cell membrane</keyword>
<dbReference type="NCBIfam" id="TIGR00813">
    <property type="entry name" value="sss"/>
    <property type="match status" value="1"/>
</dbReference>
<feature type="transmembrane region" description="Helical" evidence="12">
    <location>
        <begin position="431"/>
        <end position="449"/>
    </location>
</feature>
<dbReference type="GO" id="GO:0005886">
    <property type="term" value="C:plasma membrane"/>
    <property type="evidence" value="ECO:0007669"/>
    <property type="project" value="UniProtKB-SubCell"/>
</dbReference>
<dbReference type="Gene3D" id="1.20.1730.10">
    <property type="entry name" value="Sodium/glucose cotransporter"/>
    <property type="match status" value="1"/>
</dbReference>
<feature type="transmembrane region" description="Helical" evidence="12">
    <location>
        <begin position="234"/>
        <end position="256"/>
    </location>
</feature>
<feature type="transmembrane region" description="Helical" evidence="12">
    <location>
        <begin position="179"/>
        <end position="200"/>
    </location>
</feature>
<evidence type="ECO:0000256" key="12">
    <source>
        <dbReference type="SAM" id="Phobius"/>
    </source>
</evidence>
<evidence type="ECO:0000256" key="1">
    <source>
        <dbReference type="ARBA" id="ARBA00004651"/>
    </source>
</evidence>
<accession>A0A6J4Q6N7</accession>
<feature type="transmembrane region" description="Helical" evidence="12">
    <location>
        <begin position="6"/>
        <end position="24"/>
    </location>
</feature>
<keyword evidence="8" id="KW-0915">Sodium</keyword>